<evidence type="ECO:0000256" key="5">
    <source>
        <dbReference type="ARBA" id="ARBA00037918"/>
    </source>
</evidence>
<dbReference type="PIRSF" id="PIRSF000112">
    <property type="entry name" value="Glycerol_dehydrogenase"/>
    <property type="match status" value="1"/>
</dbReference>
<dbReference type="Proteomes" id="UP000755577">
    <property type="component" value="Unassembled WGS sequence"/>
</dbReference>
<evidence type="ECO:0000256" key="7">
    <source>
        <dbReference type="ARBA" id="ARBA00040132"/>
    </source>
</evidence>
<dbReference type="InterPro" id="IPR016205">
    <property type="entry name" value="Glycerol_DH"/>
</dbReference>
<dbReference type="NCBIfam" id="NF006941">
    <property type="entry name" value="PRK09423.1"/>
    <property type="match status" value="1"/>
</dbReference>
<dbReference type="AlphaFoldDB" id="A0A6P2GB54"/>
<gene>
    <name evidence="14" type="primary">gldA_1</name>
    <name evidence="14" type="ORF">BAN20980_03185</name>
    <name evidence="13" type="ORF">JQK92_07595</name>
</gene>
<dbReference type="CDD" id="cd08170">
    <property type="entry name" value="GlyDH"/>
    <property type="match status" value="1"/>
</dbReference>
<feature type="binding site" evidence="11">
    <location>
        <begin position="117"/>
        <end position="120"/>
    </location>
    <ligand>
        <name>NAD(+)</name>
        <dbReference type="ChEBI" id="CHEBI:57540"/>
    </ligand>
</feature>
<dbReference type="EMBL" id="CABVLY010000011">
    <property type="protein sequence ID" value="VVU50469.1"/>
    <property type="molecule type" value="Genomic_DNA"/>
</dbReference>
<comment type="cofactor">
    <cofactor evidence="9">
        <name>Zn(2+)</name>
        <dbReference type="ChEBI" id="CHEBI:29105"/>
    </cofactor>
    <text evidence="9">Binds 1 zinc ion per subunit.</text>
</comment>
<proteinExistence type="inferred from homology"/>
<keyword evidence="16" id="KW-1185">Reference proteome</keyword>
<evidence type="ECO:0000256" key="10">
    <source>
        <dbReference type="PIRSR" id="PIRSR000112-2"/>
    </source>
</evidence>
<dbReference type="SUPFAM" id="SSF56796">
    <property type="entry name" value="Dehydroquinate synthase-like"/>
    <property type="match status" value="1"/>
</dbReference>
<evidence type="ECO:0000313" key="16">
    <source>
        <dbReference type="Proteomes" id="UP000755577"/>
    </source>
</evidence>
<feature type="binding site" evidence="9">
    <location>
        <position position="254"/>
    </location>
    <ligand>
        <name>glycerol</name>
        <dbReference type="ChEBI" id="CHEBI:17754"/>
    </ligand>
</feature>
<reference evidence="14 15" key="1">
    <citation type="submission" date="2019-09" db="EMBL/GenBank/DDBJ databases">
        <authorList>
            <person name="Depoorter E."/>
        </authorList>
    </citation>
    <scope>NUCLEOTIDE SEQUENCE [LARGE SCALE GENOMIC DNA]</scope>
    <source>
        <strain evidence="14">LMG 20980</strain>
    </source>
</reference>
<keyword evidence="2 9" id="KW-0479">Metal-binding</keyword>
<dbReference type="EMBL" id="JAFCIQ010000004">
    <property type="protein sequence ID" value="MBM2766290.1"/>
    <property type="molecule type" value="Genomic_DNA"/>
</dbReference>
<feature type="binding site" evidence="11">
    <location>
        <position position="38"/>
    </location>
    <ligand>
        <name>NAD(+)</name>
        <dbReference type="ChEBI" id="CHEBI:57540"/>
    </ligand>
</feature>
<evidence type="ECO:0000256" key="11">
    <source>
        <dbReference type="PIRSR" id="PIRSR000112-3"/>
    </source>
</evidence>
<protein>
    <recommendedName>
        <fullName evidence="7">Glycerol dehydrogenase</fullName>
        <ecNumber evidence="6">1.1.1.6</ecNumber>
    </recommendedName>
</protein>
<comment type="pathway">
    <text evidence="5">Polyol metabolism; glycerol fermentation; glycerone phosphate from glycerol (oxidative route): step 1/2.</text>
</comment>
<dbReference type="GO" id="GO:0008888">
    <property type="term" value="F:glycerol dehydrogenase (NAD+) activity"/>
    <property type="evidence" value="ECO:0007669"/>
    <property type="project" value="UniProtKB-EC"/>
</dbReference>
<comment type="catalytic activity">
    <reaction evidence="8">
        <text>glycerol + NAD(+) = dihydroxyacetone + NADH + H(+)</text>
        <dbReference type="Rhea" id="RHEA:13769"/>
        <dbReference type="ChEBI" id="CHEBI:15378"/>
        <dbReference type="ChEBI" id="CHEBI:16016"/>
        <dbReference type="ChEBI" id="CHEBI:17754"/>
        <dbReference type="ChEBI" id="CHEBI:57540"/>
        <dbReference type="ChEBI" id="CHEBI:57945"/>
        <dbReference type="EC" id="1.1.1.6"/>
    </reaction>
</comment>
<feature type="binding site" evidence="10">
    <location>
        <position position="122"/>
    </location>
    <ligand>
        <name>glycerol</name>
        <dbReference type="ChEBI" id="CHEBI:17754"/>
    </ligand>
</feature>
<evidence type="ECO:0000259" key="12">
    <source>
        <dbReference type="Pfam" id="PF00465"/>
    </source>
</evidence>
<evidence type="ECO:0000256" key="4">
    <source>
        <dbReference type="ARBA" id="ARBA00023027"/>
    </source>
</evidence>
<dbReference type="Pfam" id="PF00465">
    <property type="entry name" value="Fe-ADH"/>
    <property type="match status" value="1"/>
</dbReference>
<evidence type="ECO:0000256" key="3">
    <source>
        <dbReference type="ARBA" id="ARBA00023002"/>
    </source>
</evidence>
<feature type="binding site" evidence="11">
    <location>
        <position position="132"/>
    </location>
    <ligand>
        <name>NAD(+)</name>
        <dbReference type="ChEBI" id="CHEBI:57540"/>
    </ligand>
</feature>
<keyword evidence="4 11" id="KW-0520">NAD</keyword>
<dbReference type="EC" id="1.1.1.6" evidence="6"/>
<comment type="similarity">
    <text evidence="1">Belongs to the iron-containing alcohol dehydrogenase family.</text>
</comment>
<evidence type="ECO:0000256" key="6">
    <source>
        <dbReference type="ARBA" id="ARBA00039147"/>
    </source>
</evidence>
<dbReference type="GO" id="GO:0046872">
    <property type="term" value="F:metal ion binding"/>
    <property type="evidence" value="ECO:0007669"/>
    <property type="project" value="UniProtKB-KW"/>
</dbReference>
<evidence type="ECO:0000256" key="9">
    <source>
        <dbReference type="PIRSR" id="PIRSR000112-1"/>
    </source>
</evidence>
<feature type="binding site" evidence="11">
    <location>
        <begin position="95"/>
        <end position="99"/>
    </location>
    <ligand>
        <name>NAD(+)</name>
        <dbReference type="ChEBI" id="CHEBI:57540"/>
    </ligand>
</feature>
<keyword evidence="3 14" id="KW-0560">Oxidoreductase</keyword>
<evidence type="ECO:0000256" key="2">
    <source>
        <dbReference type="ARBA" id="ARBA00022723"/>
    </source>
</evidence>
<name>A0A6P2GB54_9BURK</name>
<feature type="binding site" evidence="9">
    <location>
        <position position="172"/>
    </location>
    <ligand>
        <name>glycerol</name>
        <dbReference type="ChEBI" id="CHEBI:17754"/>
    </ligand>
</feature>
<evidence type="ECO:0000313" key="14">
    <source>
        <dbReference type="EMBL" id="VVU50469.1"/>
    </source>
</evidence>
<dbReference type="Gene3D" id="1.20.1090.10">
    <property type="entry name" value="Dehydroquinate synthase-like - alpha domain"/>
    <property type="match status" value="1"/>
</dbReference>
<feature type="binding site" evidence="9">
    <location>
        <position position="271"/>
    </location>
    <ligand>
        <name>glycerol</name>
        <dbReference type="ChEBI" id="CHEBI:17754"/>
    </ligand>
</feature>
<feature type="domain" description="Alcohol dehydrogenase iron-type/glycerol dehydrogenase GldA" evidence="12">
    <location>
        <begin position="9"/>
        <end position="155"/>
    </location>
</feature>
<dbReference type="InterPro" id="IPR001670">
    <property type="entry name" value="ADH_Fe/GldA"/>
</dbReference>
<evidence type="ECO:0000256" key="1">
    <source>
        <dbReference type="ARBA" id="ARBA00007358"/>
    </source>
</evidence>
<reference evidence="13 16" key="2">
    <citation type="submission" date="2021-02" db="EMBL/GenBank/DDBJ databases">
        <title>Draft genome of the type strains Burkholderia anthina DSM16086.</title>
        <authorList>
            <person name="Hertel R."/>
            <person name="Meissner J."/>
            <person name="Poehlein A."/>
            <person name="Daniel R."/>
            <person name="Commichau F.M."/>
        </authorList>
    </citation>
    <scope>NUCLEOTIDE SEQUENCE [LARGE SCALE GENOMIC DNA]</scope>
    <source>
        <strain evidence="13 16">DSM 16086</strain>
    </source>
</reference>
<accession>A0A6P2GB54</accession>
<dbReference type="Proteomes" id="UP000494201">
    <property type="component" value="Unassembled WGS sequence"/>
</dbReference>
<dbReference type="InterPro" id="IPR018211">
    <property type="entry name" value="ADH_Fe_CS"/>
</dbReference>
<keyword evidence="9" id="KW-0862">Zinc</keyword>
<sequence length="360" mass="38629">MTALIFGSPGRYVQGKGVLGNIGECIRTCAPQALILCDAYMSARVGPEVKASCDAHGVQWCWLEFSGELTEDWVRATAGDAARANAGVIVAIGGGKALDAGKALADQSDCRLITVPTAASNDAPTSKNYVLYDDAHQMVAVRHMKKNPDYVVVDTAVLARAPKHFLVAGIGDALTKYFEAEQCMRAHGTNMFGTPPAWSAYVLARECHALLREHAEAVLDTLPEPNDARFEHLVEATLLMSGLGFESGGLSIAHSMTRGLSKIPLPTSALHGLQVAYALMVQLHLEARPADFVDDLLAFYRRIGLPATLRELGLDGDVSVHFATIARHTLSAPHMRNFERPVSADDLIHAMQAVEAGFSA</sequence>
<feature type="binding site" evidence="11">
    <location>
        <position position="126"/>
    </location>
    <ligand>
        <name>NAD(+)</name>
        <dbReference type="ChEBI" id="CHEBI:57540"/>
    </ligand>
</feature>
<dbReference type="Gene3D" id="3.40.50.1970">
    <property type="match status" value="1"/>
</dbReference>
<dbReference type="PANTHER" id="PTHR43616">
    <property type="entry name" value="GLYCEROL DEHYDROGENASE"/>
    <property type="match status" value="1"/>
</dbReference>
<organism evidence="14 15">
    <name type="scientific">Burkholderia anthina</name>
    <dbReference type="NCBI Taxonomy" id="179879"/>
    <lineage>
        <taxon>Bacteria</taxon>
        <taxon>Pseudomonadati</taxon>
        <taxon>Pseudomonadota</taxon>
        <taxon>Betaproteobacteria</taxon>
        <taxon>Burkholderiales</taxon>
        <taxon>Burkholderiaceae</taxon>
        <taxon>Burkholderia</taxon>
        <taxon>Burkholderia cepacia complex</taxon>
    </lineage>
</organism>
<dbReference type="PANTHER" id="PTHR43616:SF5">
    <property type="entry name" value="GLYCEROL DEHYDROGENASE 1"/>
    <property type="match status" value="1"/>
</dbReference>
<dbReference type="PROSITE" id="PS00913">
    <property type="entry name" value="ADH_IRON_1"/>
    <property type="match status" value="1"/>
</dbReference>
<evidence type="ECO:0000313" key="15">
    <source>
        <dbReference type="Proteomes" id="UP000494201"/>
    </source>
</evidence>
<evidence type="ECO:0000256" key="8">
    <source>
        <dbReference type="ARBA" id="ARBA00049006"/>
    </source>
</evidence>
<evidence type="ECO:0000313" key="13">
    <source>
        <dbReference type="EMBL" id="MBM2766290.1"/>
    </source>
</evidence>